<dbReference type="Pfam" id="PF16795">
    <property type="entry name" value="Phage_integr_3"/>
    <property type="match status" value="1"/>
</dbReference>
<evidence type="ECO:0000259" key="1">
    <source>
        <dbReference type="Pfam" id="PF16795"/>
    </source>
</evidence>
<protein>
    <recommendedName>
        <fullName evidence="1">Integrase SSV1 C-terminal domain-containing protein</fullName>
    </recommendedName>
</protein>
<dbReference type="AlphaFoldDB" id="A0A7J3M2Y0"/>
<comment type="caution">
    <text evidence="2">The sequence shown here is derived from an EMBL/GenBank/DDBJ whole genome shotgun (WGS) entry which is preliminary data.</text>
</comment>
<reference evidence="2" key="1">
    <citation type="journal article" date="2020" name="mSystems">
        <title>Genome- and Community-Level Interaction Insights into Carbon Utilization and Element Cycling Functions of Hydrothermarchaeota in Hydrothermal Sediment.</title>
        <authorList>
            <person name="Zhou Z."/>
            <person name="Liu Y."/>
            <person name="Xu W."/>
            <person name="Pan J."/>
            <person name="Luo Z.H."/>
            <person name="Li M."/>
        </authorList>
    </citation>
    <scope>NUCLEOTIDE SEQUENCE [LARGE SCALE GENOMIC DNA]</scope>
    <source>
        <strain evidence="2">SpSt-587</strain>
    </source>
</reference>
<dbReference type="Gene3D" id="1.10.443.10">
    <property type="entry name" value="Intergrase catalytic core"/>
    <property type="match status" value="1"/>
</dbReference>
<dbReference type="InterPro" id="IPR013762">
    <property type="entry name" value="Integrase-like_cat_sf"/>
</dbReference>
<sequence length="86" mass="9396">MNEVPESVANFIQGRASTTVGSAHYLAKTVQADNCYSKVVDGLIDALKPKALRIFIGFLILSYNPHLCITIEKILLQSSTALWSSI</sequence>
<proteinExistence type="predicted"/>
<evidence type="ECO:0000313" key="2">
    <source>
        <dbReference type="EMBL" id="HGT83317.1"/>
    </source>
</evidence>
<accession>A0A7J3M2Y0</accession>
<dbReference type="InterPro" id="IPR031857">
    <property type="entry name" value="Integrase_SSV1_C"/>
</dbReference>
<gene>
    <name evidence="2" type="ORF">ENT52_06280</name>
</gene>
<dbReference type="EMBL" id="DSYZ01000121">
    <property type="protein sequence ID" value="HGT83317.1"/>
    <property type="molecule type" value="Genomic_DNA"/>
</dbReference>
<dbReference type="GO" id="GO:0006310">
    <property type="term" value="P:DNA recombination"/>
    <property type="evidence" value="ECO:0007669"/>
    <property type="project" value="InterPro"/>
</dbReference>
<dbReference type="GO" id="GO:0015074">
    <property type="term" value="P:DNA integration"/>
    <property type="evidence" value="ECO:0007669"/>
    <property type="project" value="InterPro"/>
</dbReference>
<dbReference type="GO" id="GO:0003677">
    <property type="term" value="F:DNA binding"/>
    <property type="evidence" value="ECO:0007669"/>
    <property type="project" value="InterPro"/>
</dbReference>
<name>A0A7J3M2Y0_ARCFL</name>
<organism evidence="2">
    <name type="scientific">Archaeoglobus fulgidus</name>
    <dbReference type="NCBI Taxonomy" id="2234"/>
    <lineage>
        <taxon>Archaea</taxon>
        <taxon>Methanobacteriati</taxon>
        <taxon>Methanobacteriota</taxon>
        <taxon>Archaeoglobi</taxon>
        <taxon>Archaeoglobales</taxon>
        <taxon>Archaeoglobaceae</taxon>
        <taxon>Archaeoglobus</taxon>
    </lineage>
</organism>
<feature type="domain" description="Integrase SSV1 C-terminal" evidence="1">
    <location>
        <begin position="2"/>
        <end position="41"/>
    </location>
</feature>